<proteinExistence type="predicted"/>
<dbReference type="Proteomes" id="UP000324222">
    <property type="component" value="Unassembled WGS sequence"/>
</dbReference>
<evidence type="ECO:0008006" key="4">
    <source>
        <dbReference type="Google" id="ProtNLM"/>
    </source>
</evidence>
<name>A0A5B7IA36_PORTR</name>
<sequence length="76" mass="8453">MLAGLSHALFAALLQEIASHSLPRTCCPANLGTCVALVEDQREDLVRSERTGMWLMLFLTSYEVGCEAKETVVWRL</sequence>
<reference evidence="2 3" key="1">
    <citation type="submission" date="2019-05" db="EMBL/GenBank/DDBJ databases">
        <title>Another draft genome of Portunus trituberculatus and its Hox gene families provides insights of decapod evolution.</title>
        <authorList>
            <person name="Jeong J.-H."/>
            <person name="Song I."/>
            <person name="Kim S."/>
            <person name="Choi T."/>
            <person name="Kim D."/>
            <person name="Ryu S."/>
            <person name="Kim W."/>
        </authorList>
    </citation>
    <scope>NUCLEOTIDE SEQUENCE [LARGE SCALE GENOMIC DNA]</scope>
    <source>
        <tissue evidence="2">Muscle</tissue>
    </source>
</reference>
<evidence type="ECO:0000256" key="1">
    <source>
        <dbReference type="SAM" id="SignalP"/>
    </source>
</evidence>
<keyword evidence="1" id="KW-0732">Signal</keyword>
<evidence type="ECO:0000313" key="2">
    <source>
        <dbReference type="EMBL" id="MPC82291.1"/>
    </source>
</evidence>
<protein>
    <recommendedName>
        <fullName evidence="4">Secreted protein</fullName>
    </recommendedName>
</protein>
<gene>
    <name evidence="2" type="ORF">E2C01_076949</name>
</gene>
<organism evidence="2 3">
    <name type="scientific">Portunus trituberculatus</name>
    <name type="common">Swimming crab</name>
    <name type="synonym">Neptunus trituberculatus</name>
    <dbReference type="NCBI Taxonomy" id="210409"/>
    <lineage>
        <taxon>Eukaryota</taxon>
        <taxon>Metazoa</taxon>
        <taxon>Ecdysozoa</taxon>
        <taxon>Arthropoda</taxon>
        <taxon>Crustacea</taxon>
        <taxon>Multicrustacea</taxon>
        <taxon>Malacostraca</taxon>
        <taxon>Eumalacostraca</taxon>
        <taxon>Eucarida</taxon>
        <taxon>Decapoda</taxon>
        <taxon>Pleocyemata</taxon>
        <taxon>Brachyura</taxon>
        <taxon>Eubrachyura</taxon>
        <taxon>Portunoidea</taxon>
        <taxon>Portunidae</taxon>
        <taxon>Portuninae</taxon>
        <taxon>Portunus</taxon>
    </lineage>
</organism>
<comment type="caution">
    <text evidence="2">The sequence shown here is derived from an EMBL/GenBank/DDBJ whole genome shotgun (WGS) entry which is preliminary data.</text>
</comment>
<accession>A0A5B7IA36</accession>
<dbReference type="EMBL" id="VSRR010059335">
    <property type="protein sequence ID" value="MPC82291.1"/>
    <property type="molecule type" value="Genomic_DNA"/>
</dbReference>
<keyword evidence="3" id="KW-1185">Reference proteome</keyword>
<evidence type="ECO:0000313" key="3">
    <source>
        <dbReference type="Proteomes" id="UP000324222"/>
    </source>
</evidence>
<feature type="chain" id="PRO_5023138599" description="Secreted protein" evidence="1">
    <location>
        <begin position="20"/>
        <end position="76"/>
    </location>
</feature>
<feature type="signal peptide" evidence="1">
    <location>
        <begin position="1"/>
        <end position="19"/>
    </location>
</feature>
<dbReference type="AlphaFoldDB" id="A0A5B7IA36"/>